<dbReference type="Proteomes" id="UP000230729">
    <property type="component" value="Unassembled WGS sequence"/>
</dbReference>
<evidence type="ECO:0000313" key="2">
    <source>
        <dbReference type="Proteomes" id="UP000230729"/>
    </source>
</evidence>
<name>A0A2G9ZKS5_9BACT</name>
<comment type="caution">
    <text evidence="1">The sequence shown here is derived from an EMBL/GenBank/DDBJ whole genome shotgun (WGS) entry which is preliminary data.</text>
</comment>
<dbReference type="EMBL" id="PCSD01000056">
    <property type="protein sequence ID" value="PIP33779.1"/>
    <property type="molecule type" value="Genomic_DNA"/>
</dbReference>
<sequence>MRLRKNILNKNKPGQGGGKTRILCPNIQIYQAVLPIFNIKHSDIAQILWIEYLGVKISGWRPVIIRKKQKRLFNKSAGNIADPV</sequence>
<organism evidence="1 2">
    <name type="scientific">Candidatus Falkowbacteria bacterium CG23_combo_of_CG06-09_8_20_14_all_49_15</name>
    <dbReference type="NCBI Taxonomy" id="1974572"/>
    <lineage>
        <taxon>Bacteria</taxon>
        <taxon>Candidatus Falkowiibacteriota</taxon>
    </lineage>
</organism>
<dbReference type="AlphaFoldDB" id="A0A2G9ZKS5"/>
<accession>A0A2G9ZKS5</accession>
<reference evidence="1 2" key="1">
    <citation type="submission" date="2017-09" db="EMBL/GenBank/DDBJ databases">
        <title>Depth-based differentiation of microbial function through sediment-hosted aquifers and enrichment of novel symbionts in the deep terrestrial subsurface.</title>
        <authorList>
            <person name="Probst A.J."/>
            <person name="Ladd B."/>
            <person name="Jarett J.K."/>
            <person name="Geller-Mcgrath D.E."/>
            <person name="Sieber C.M."/>
            <person name="Emerson J.B."/>
            <person name="Anantharaman K."/>
            <person name="Thomas B.C."/>
            <person name="Malmstrom R."/>
            <person name="Stieglmeier M."/>
            <person name="Klingl A."/>
            <person name="Woyke T."/>
            <person name="Ryan C.M."/>
            <person name="Banfield J.F."/>
        </authorList>
    </citation>
    <scope>NUCLEOTIDE SEQUENCE [LARGE SCALE GENOMIC DNA]</scope>
    <source>
        <strain evidence="1">CG23_combo_of_CG06-09_8_20_14_all_49_15</strain>
    </source>
</reference>
<evidence type="ECO:0000313" key="1">
    <source>
        <dbReference type="EMBL" id="PIP33779.1"/>
    </source>
</evidence>
<protein>
    <submittedName>
        <fullName evidence="1">Uncharacterized protein</fullName>
    </submittedName>
</protein>
<proteinExistence type="predicted"/>
<gene>
    <name evidence="1" type="ORF">COX22_02560</name>
</gene>